<accession>A0A2K3D9F7</accession>
<evidence type="ECO:0000256" key="2">
    <source>
        <dbReference type="ARBA" id="ARBA00009967"/>
    </source>
</evidence>
<evidence type="ECO:0000313" key="10">
    <source>
        <dbReference type="EMBL" id="PNW77169.1"/>
    </source>
</evidence>
<protein>
    <recommendedName>
        <fullName evidence="9">Prenylcysteine lyase domain-containing protein</fullName>
    </recommendedName>
</protein>
<proteinExistence type="inferred from homology"/>
<feature type="region of interest" description="Disordered" evidence="8">
    <location>
        <begin position="426"/>
        <end position="464"/>
    </location>
</feature>
<dbReference type="PANTHER" id="PTHR15944:SF0">
    <property type="entry name" value="PRENYLCYSTEINE LYASE DOMAIN-CONTAINING PROTEIN"/>
    <property type="match status" value="1"/>
</dbReference>
<dbReference type="ExpressionAtlas" id="A0A2K3D9F7">
    <property type="expression patterns" value="baseline and differential"/>
</dbReference>
<dbReference type="OrthoDB" id="437369at2759"/>
<name>A0A2K3D9F7_CHLRE</name>
<sequence length="629" mass="65337">MRLSEQTQLEQSPEIDVFEAEAVEGGRVQEFAYKGEALELGASMFWQHNRYVKTAAESLGLTLKAHRGGSSSSSSSGSSHDRAGTVGEPLSESASAAGSVGEDEGREGGGDGGQGGGGSTGEAAIRRRQSPGAGGEGGGLSLWDGQRLVLNMSGSWWEVARAAVRYGSAALSYRWRVAAAFRRFQRVYDLQAAGVSWHTPGAMLQQLGLFNETQWSSRDYMQAHLLRPAAWWLWGGRAFIEEAAAAVGRCNYNQRTDQLNALAGLVSYGPAAYGSVWAIQGGNRQLVSGLLAASGARVLRRGRVRVARRHAGTGLWWLEVESEGEGQTAVYGPYQAVVLAAPLVGSGLAIEEWAEADEAAAAFDSGGGAGGAAGAAAVESSSGGGHEHVGDVNLVSAAVGEGEGEGEGASAHVRVMTRRRLLFSDSASSHDAAAEQSADSSTGSGTGSSTSTSRAPSGDGVDGTAAALQRPYQVTITTFVAAGRLRAAFFNASALPPGLSAVLVTDSAQVPFTAVAARRLEGPDGGEEGEGELVYKLFSSEPLAPELLGQLFEEAGPGRPPRVLVSKRWYAYPRFAPPERFPPFLLAPGLVYGNALEGAASAMEMAAVAAANSALLVAAHLQALEQQQQ</sequence>
<evidence type="ECO:0000256" key="5">
    <source>
        <dbReference type="ARBA" id="ARBA00022827"/>
    </source>
</evidence>
<dbReference type="GO" id="GO:0030327">
    <property type="term" value="P:prenylated protein catabolic process"/>
    <property type="evidence" value="ECO:0000318"/>
    <property type="project" value="GO_Central"/>
</dbReference>
<dbReference type="InterPro" id="IPR010795">
    <property type="entry name" value="Prenylcys_lyase"/>
</dbReference>
<keyword evidence="7" id="KW-0325">Glycoprotein</keyword>
<feature type="compositionally biased region" description="Low complexity" evidence="8">
    <location>
        <begin position="68"/>
        <end position="78"/>
    </location>
</feature>
<evidence type="ECO:0000256" key="8">
    <source>
        <dbReference type="SAM" id="MobiDB-lite"/>
    </source>
</evidence>
<feature type="compositionally biased region" description="Low complexity" evidence="8">
    <location>
        <begin position="91"/>
        <end position="100"/>
    </location>
</feature>
<feature type="domain" description="Prenylcysteine lyase" evidence="9">
    <location>
        <begin position="466"/>
        <end position="623"/>
    </location>
</feature>
<keyword evidence="6" id="KW-0560">Oxidoreductase</keyword>
<dbReference type="FunCoup" id="A0A2K3D9F7">
    <property type="interactions" value="1578"/>
</dbReference>
<evidence type="ECO:0000256" key="4">
    <source>
        <dbReference type="ARBA" id="ARBA00022729"/>
    </source>
</evidence>
<dbReference type="AlphaFoldDB" id="A0A2K3D9F7"/>
<dbReference type="STRING" id="3055.A0A2K3D9F7"/>
<keyword evidence="3" id="KW-0285">Flavoprotein</keyword>
<dbReference type="Gramene" id="PNW77169">
    <property type="protein sequence ID" value="PNW77169"/>
    <property type="gene ID" value="CHLRE_10g425200v5"/>
</dbReference>
<dbReference type="SUPFAM" id="SSF51905">
    <property type="entry name" value="FAD/NAD(P)-binding domain"/>
    <property type="match status" value="1"/>
</dbReference>
<evidence type="ECO:0000313" key="11">
    <source>
        <dbReference type="Proteomes" id="UP000006906"/>
    </source>
</evidence>
<dbReference type="Pfam" id="PF07156">
    <property type="entry name" value="Prenylcys_lyase"/>
    <property type="match status" value="2"/>
</dbReference>
<comment type="cofactor">
    <cofactor evidence="1">
        <name>FAD</name>
        <dbReference type="ChEBI" id="CHEBI:57692"/>
    </cofactor>
</comment>
<reference evidence="10 11" key="1">
    <citation type="journal article" date="2007" name="Science">
        <title>The Chlamydomonas genome reveals the evolution of key animal and plant functions.</title>
        <authorList>
            <person name="Merchant S.S."/>
            <person name="Prochnik S.E."/>
            <person name="Vallon O."/>
            <person name="Harris E.H."/>
            <person name="Karpowicz S.J."/>
            <person name="Witman G.B."/>
            <person name="Terry A."/>
            <person name="Salamov A."/>
            <person name="Fritz-Laylin L.K."/>
            <person name="Marechal-Drouard L."/>
            <person name="Marshall W.F."/>
            <person name="Qu L.H."/>
            <person name="Nelson D.R."/>
            <person name="Sanderfoot A.A."/>
            <person name="Spalding M.H."/>
            <person name="Kapitonov V.V."/>
            <person name="Ren Q."/>
            <person name="Ferris P."/>
            <person name="Lindquist E."/>
            <person name="Shapiro H."/>
            <person name="Lucas S.M."/>
            <person name="Grimwood J."/>
            <person name="Schmutz J."/>
            <person name="Cardol P."/>
            <person name="Cerutti H."/>
            <person name="Chanfreau G."/>
            <person name="Chen C.L."/>
            <person name="Cognat V."/>
            <person name="Croft M.T."/>
            <person name="Dent R."/>
            <person name="Dutcher S."/>
            <person name="Fernandez E."/>
            <person name="Fukuzawa H."/>
            <person name="Gonzalez-Ballester D."/>
            <person name="Gonzalez-Halphen D."/>
            <person name="Hallmann A."/>
            <person name="Hanikenne M."/>
            <person name="Hippler M."/>
            <person name="Inwood W."/>
            <person name="Jabbari K."/>
            <person name="Kalanon M."/>
            <person name="Kuras R."/>
            <person name="Lefebvre P.A."/>
            <person name="Lemaire S.D."/>
            <person name="Lobanov A.V."/>
            <person name="Lohr M."/>
            <person name="Manuell A."/>
            <person name="Meier I."/>
            <person name="Mets L."/>
            <person name="Mittag M."/>
            <person name="Mittelmeier T."/>
            <person name="Moroney J.V."/>
            <person name="Moseley J."/>
            <person name="Napoli C."/>
            <person name="Nedelcu A.M."/>
            <person name="Niyogi K."/>
            <person name="Novoselov S.V."/>
            <person name="Paulsen I.T."/>
            <person name="Pazour G."/>
            <person name="Purton S."/>
            <person name="Ral J.P."/>
            <person name="Riano-Pachon D.M."/>
            <person name="Riekhof W."/>
            <person name="Rymarquis L."/>
            <person name="Schroda M."/>
            <person name="Stern D."/>
            <person name="Umen J."/>
            <person name="Willows R."/>
            <person name="Wilson N."/>
            <person name="Zimmer S.L."/>
            <person name="Allmer J."/>
            <person name="Balk J."/>
            <person name="Bisova K."/>
            <person name="Chen C.J."/>
            <person name="Elias M."/>
            <person name="Gendler K."/>
            <person name="Hauser C."/>
            <person name="Lamb M.R."/>
            <person name="Ledford H."/>
            <person name="Long J.C."/>
            <person name="Minagawa J."/>
            <person name="Page M.D."/>
            <person name="Pan J."/>
            <person name="Pootakham W."/>
            <person name="Roje S."/>
            <person name="Rose A."/>
            <person name="Stahlberg E."/>
            <person name="Terauchi A.M."/>
            <person name="Yang P."/>
            <person name="Ball S."/>
            <person name="Bowler C."/>
            <person name="Dieckmann C.L."/>
            <person name="Gladyshev V.N."/>
            <person name="Green P."/>
            <person name="Jorgensen R."/>
            <person name="Mayfield S."/>
            <person name="Mueller-Roeber B."/>
            <person name="Rajamani S."/>
            <person name="Sayre R.T."/>
            <person name="Brokstein P."/>
            <person name="Dubchak I."/>
            <person name="Goodstein D."/>
            <person name="Hornick L."/>
            <person name="Huang Y.W."/>
            <person name="Jhaveri J."/>
            <person name="Luo Y."/>
            <person name="Martinez D."/>
            <person name="Ngau W.C."/>
            <person name="Otillar B."/>
            <person name="Poliakov A."/>
            <person name="Porter A."/>
            <person name="Szajkowski L."/>
            <person name="Werner G."/>
            <person name="Zhou K."/>
            <person name="Grigoriev I.V."/>
            <person name="Rokhsar D.S."/>
            <person name="Grossman A.R."/>
        </authorList>
    </citation>
    <scope>NUCLEOTIDE SEQUENCE [LARGE SCALE GENOMIC DNA]</scope>
    <source>
        <strain evidence="11">CC-503</strain>
    </source>
</reference>
<dbReference type="Proteomes" id="UP000006906">
    <property type="component" value="Chromosome 10"/>
</dbReference>
<evidence type="ECO:0000256" key="3">
    <source>
        <dbReference type="ARBA" id="ARBA00022630"/>
    </source>
</evidence>
<dbReference type="EMBL" id="CM008971">
    <property type="protein sequence ID" value="PNW77169.1"/>
    <property type="molecule type" value="Genomic_DNA"/>
</dbReference>
<feature type="compositionally biased region" description="Gly residues" evidence="8">
    <location>
        <begin position="110"/>
        <end position="120"/>
    </location>
</feature>
<organism evidence="10 11">
    <name type="scientific">Chlamydomonas reinhardtii</name>
    <name type="common">Chlamydomonas smithii</name>
    <dbReference type="NCBI Taxonomy" id="3055"/>
    <lineage>
        <taxon>Eukaryota</taxon>
        <taxon>Viridiplantae</taxon>
        <taxon>Chlorophyta</taxon>
        <taxon>core chlorophytes</taxon>
        <taxon>Chlorophyceae</taxon>
        <taxon>CS clade</taxon>
        <taxon>Chlamydomonadales</taxon>
        <taxon>Chlamydomonadaceae</taxon>
        <taxon>Chlamydomonas</taxon>
    </lineage>
</organism>
<dbReference type="GO" id="GO:0030328">
    <property type="term" value="P:prenylcysteine catabolic process"/>
    <property type="evidence" value="ECO:0007669"/>
    <property type="project" value="InterPro"/>
</dbReference>
<dbReference type="GO" id="GO:0001735">
    <property type="term" value="F:prenylcysteine oxidase activity"/>
    <property type="evidence" value="ECO:0000318"/>
    <property type="project" value="GO_Central"/>
</dbReference>
<feature type="compositionally biased region" description="Low complexity" evidence="8">
    <location>
        <begin position="426"/>
        <end position="453"/>
    </location>
</feature>
<dbReference type="KEGG" id="cre:CHLRE_10g425200v5"/>
<evidence type="ECO:0000259" key="9">
    <source>
        <dbReference type="Pfam" id="PF07156"/>
    </source>
</evidence>
<keyword evidence="11" id="KW-1185">Reference proteome</keyword>
<gene>
    <name evidence="10" type="ORF">CHLRE_10g425200v5</name>
</gene>
<feature type="region of interest" description="Disordered" evidence="8">
    <location>
        <begin position="65"/>
        <end position="139"/>
    </location>
</feature>
<feature type="domain" description="Prenylcysteine lyase" evidence="9">
    <location>
        <begin position="154"/>
        <end position="347"/>
    </location>
</feature>
<dbReference type="InterPro" id="IPR036188">
    <property type="entry name" value="FAD/NAD-bd_sf"/>
</dbReference>
<dbReference type="InParanoid" id="A0A2K3D9F7"/>
<comment type="similarity">
    <text evidence="2">Belongs to the prenylcysteine oxidase family.</text>
</comment>
<dbReference type="GeneID" id="66054965"/>
<evidence type="ECO:0000256" key="1">
    <source>
        <dbReference type="ARBA" id="ARBA00001974"/>
    </source>
</evidence>
<dbReference type="InterPro" id="IPR017046">
    <property type="entry name" value="Prenylcysteine_Oxase1"/>
</dbReference>
<keyword evidence="4" id="KW-0732">Signal</keyword>
<dbReference type="PANTHER" id="PTHR15944">
    <property type="entry name" value="FARNESYLCYSTEINE LYASE"/>
    <property type="match status" value="1"/>
</dbReference>
<evidence type="ECO:0000256" key="7">
    <source>
        <dbReference type="ARBA" id="ARBA00023180"/>
    </source>
</evidence>
<evidence type="ECO:0000256" key="6">
    <source>
        <dbReference type="ARBA" id="ARBA00023002"/>
    </source>
</evidence>
<keyword evidence="5" id="KW-0274">FAD</keyword>
<dbReference type="RefSeq" id="XP_042919935.1">
    <property type="nucleotide sequence ID" value="XM_043066538.1"/>
</dbReference>